<keyword evidence="5" id="KW-1133">Transmembrane helix</keyword>
<dbReference type="InterPro" id="IPR008733">
    <property type="entry name" value="PEX11"/>
</dbReference>
<evidence type="ECO:0000256" key="3">
    <source>
        <dbReference type="ARBA" id="ARBA00023140"/>
    </source>
</evidence>
<keyword evidence="2 5" id="KW-0472">Membrane</keyword>
<keyword evidence="5" id="KW-0812">Transmembrane</keyword>
<keyword evidence="1" id="KW-0962">Peroxisome biogenesis</keyword>
<protein>
    <recommendedName>
        <fullName evidence="8">Peroxisomal biogenesis factor 11</fullName>
    </recommendedName>
</protein>
<evidence type="ECO:0000256" key="1">
    <source>
        <dbReference type="ARBA" id="ARBA00022593"/>
    </source>
</evidence>
<evidence type="ECO:0000313" key="7">
    <source>
        <dbReference type="Proteomes" id="UP000177622"/>
    </source>
</evidence>
<dbReference type="EMBL" id="LXJU01000005">
    <property type="protein sequence ID" value="OGE55109.1"/>
    <property type="molecule type" value="Genomic_DNA"/>
</dbReference>
<keyword evidence="7" id="KW-1185">Reference proteome</keyword>
<dbReference type="GeneID" id="34574754"/>
<dbReference type="STRING" id="1835702.A0A1F5LQ99"/>
<name>A0A1F5LQ99_PENAI</name>
<evidence type="ECO:0000313" key="6">
    <source>
        <dbReference type="EMBL" id="OGE55109.1"/>
    </source>
</evidence>
<evidence type="ECO:0000256" key="5">
    <source>
        <dbReference type="SAM" id="Phobius"/>
    </source>
</evidence>
<proteinExistence type="predicted"/>
<evidence type="ECO:0008006" key="8">
    <source>
        <dbReference type="Google" id="ProtNLM"/>
    </source>
</evidence>
<keyword evidence="3" id="KW-0576">Peroxisome</keyword>
<comment type="subcellular location">
    <subcellularLocation>
        <location evidence="4">Peroxisome membrane</location>
    </subcellularLocation>
</comment>
<sequence>MAAATPLNHSTLGRLLSFLATTAGRDKSLRTLQYFSRFYGWYLRRANYPQSAVDPINVIKKQFEITRKILRIGNFIEKFNAASSTLNKKGPIDPVLRYLTTGHHLGYGVYLALDTLVLIDSIGVRKPAITKSLQRSGYRAWMAGLICSAMAGIYSLCRLYQKEQKADRKVGEGAIEAKRIHRERSTTSAQLISSLWYTKQLDWCVVSVAKDRSSRASEKMNLIVTTEIDDSV</sequence>
<dbReference type="PANTHER" id="PTHR12652">
    <property type="entry name" value="PEROXISOMAL BIOGENESIS FACTOR 11"/>
    <property type="match status" value="1"/>
</dbReference>
<dbReference type="AlphaFoldDB" id="A0A1F5LQ99"/>
<evidence type="ECO:0000256" key="4">
    <source>
        <dbReference type="ARBA" id="ARBA00046271"/>
    </source>
</evidence>
<comment type="caution">
    <text evidence="6">The sequence shown here is derived from an EMBL/GenBank/DDBJ whole genome shotgun (WGS) entry which is preliminary data.</text>
</comment>
<evidence type="ECO:0000256" key="2">
    <source>
        <dbReference type="ARBA" id="ARBA00023136"/>
    </source>
</evidence>
<dbReference type="PANTHER" id="PTHR12652:SF50">
    <property type="entry name" value="PEROXIN 11"/>
    <property type="match status" value="1"/>
</dbReference>
<reference evidence="6 7" key="1">
    <citation type="journal article" date="2016" name="Sci. Rep.">
        <title>Penicillium arizonense, a new, genome sequenced fungal species, reveals a high chemical diversity in secreted metabolites.</title>
        <authorList>
            <person name="Grijseels S."/>
            <person name="Nielsen J.C."/>
            <person name="Randelovic M."/>
            <person name="Nielsen J."/>
            <person name="Nielsen K.F."/>
            <person name="Workman M."/>
            <person name="Frisvad J.C."/>
        </authorList>
    </citation>
    <scope>NUCLEOTIDE SEQUENCE [LARGE SCALE GENOMIC DNA]</scope>
    <source>
        <strain evidence="6 7">CBS 141311</strain>
    </source>
</reference>
<gene>
    <name evidence="6" type="ORF">PENARI_c005G10874</name>
</gene>
<feature type="transmembrane region" description="Helical" evidence="5">
    <location>
        <begin position="140"/>
        <end position="160"/>
    </location>
</feature>
<dbReference type="Pfam" id="PF05648">
    <property type="entry name" value="PEX11"/>
    <property type="match status" value="1"/>
</dbReference>
<dbReference type="RefSeq" id="XP_022490539.1">
    <property type="nucleotide sequence ID" value="XM_022630020.1"/>
</dbReference>
<accession>A0A1F5LQ99</accession>
<dbReference type="GO" id="GO:0005778">
    <property type="term" value="C:peroxisomal membrane"/>
    <property type="evidence" value="ECO:0007669"/>
    <property type="project" value="UniProtKB-SubCell"/>
</dbReference>
<dbReference type="GO" id="GO:0016559">
    <property type="term" value="P:peroxisome fission"/>
    <property type="evidence" value="ECO:0007669"/>
    <property type="project" value="InterPro"/>
</dbReference>
<dbReference type="OrthoDB" id="411017at2759"/>
<dbReference type="Proteomes" id="UP000177622">
    <property type="component" value="Unassembled WGS sequence"/>
</dbReference>
<organism evidence="6 7">
    <name type="scientific">Penicillium arizonense</name>
    <dbReference type="NCBI Taxonomy" id="1835702"/>
    <lineage>
        <taxon>Eukaryota</taxon>
        <taxon>Fungi</taxon>
        <taxon>Dikarya</taxon>
        <taxon>Ascomycota</taxon>
        <taxon>Pezizomycotina</taxon>
        <taxon>Eurotiomycetes</taxon>
        <taxon>Eurotiomycetidae</taxon>
        <taxon>Eurotiales</taxon>
        <taxon>Aspergillaceae</taxon>
        <taxon>Penicillium</taxon>
    </lineage>
</organism>